<dbReference type="InterPro" id="IPR010982">
    <property type="entry name" value="Lambda_DNA-bd_dom_sf"/>
</dbReference>
<keyword evidence="6" id="KW-1185">Reference proteome</keyword>
<gene>
    <name evidence="5" type="ORF">SAMN05421730_104025</name>
</gene>
<evidence type="ECO:0000256" key="2">
    <source>
        <dbReference type="ARBA" id="ARBA00023125"/>
    </source>
</evidence>
<dbReference type="GO" id="GO:0003700">
    <property type="term" value="F:DNA-binding transcription factor activity"/>
    <property type="evidence" value="ECO:0007669"/>
    <property type="project" value="TreeGrafter"/>
</dbReference>
<keyword evidence="2" id="KW-0238">DNA-binding</keyword>
<dbReference type="AlphaFoldDB" id="A0A1D3TYC0"/>
<reference evidence="5 6" key="1">
    <citation type="submission" date="2016-09" db="EMBL/GenBank/DDBJ databases">
        <authorList>
            <person name="Capua I."/>
            <person name="De Benedictis P."/>
            <person name="Joannis T."/>
            <person name="Lombin L.H."/>
            <person name="Cattoli G."/>
        </authorList>
    </citation>
    <scope>NUCLEOTIDE SEQUENCE [LARGE SCALE GENOMIC DNA]</scope>
    <source>
        <strain evidence="5 6">GluBS11</strain>
    </source>
</reference>
<evidence type="ECO:0000256" key="3">
    <source>
        <dbReference type="ARBA" id="ARBA00023163"/>
    </source>
</evidence>
<protein>
    <submittedName>
        <fullName evidence="5">LacI family transcriptional regulator</fullName>
    </submittedName>
</protein>
<organism evidence="5 6">
    <name type="scientific">Anaerobium acetethylicum</name>
    <dbReference type="NCBI Taxonomy" id="1619234"/>
    <lineage>
        <taxon>Bacteria</taxon>
        <taxon>Bacillati</taxon>
        <taxon>Bacillota</taxon>
        <taxon>Clostridia</taxon>
        <taxon>Lachnospirales</taxon>
        <taxon>Lachnospiraceae</taxon>
        <taxon>Anaerobium</taxon>
    </lineage>
</organism>
<dbReference type="OrthoDB" id="43195at2"/>
<accession>A0A1D3TYC0</accession>
<dbReference type="Pfam" id="PF13377">
    <property type="entry name" value="Peripla_BP_3"/>
    <property type="match status" value="1"/>
</dbReference>
<dbReference type="STRING" id="1619234.SAMN05421730_104025"/>
<evidence type="ECO:0000256" key="1">
    <source>
        <dbReference type="ARBA" id="ARBA00023015"/>
    </source>
</evidence>
<feature type="domain" description="HTH lacI-type" evidence="4">
    <location>
        <begin position="3"/>
        <end position="47"/>
    </location>
</feature>
<dbReference type="GO" id="GO:0000976">
    <property type="term" value="F:transcription cis-regulatory region binding"/>
    <property type="evidence" value="ECO:0007669"/>
    <property type="project" value="TreeGrafter"/>
</dbReference>
<evidence type="ECO:0000259" key="4">
    <source>
        <dbReference type="PROSITE" id="PS50932"/>
    </source>
</evidence>
<dbReference type="PANTHER" id="PTHR30146">
    <property type="entry name" value="LACI-RELATED TRANSCRIPTIONAL REPRESSOR"/>
    <property type="match status" value="1"/>
</dbReference>
<dbReference type="PANTHER" id="PTHR30146:SF109">
    <property type="entry name" value="HTH-TYPE TRANSCRIPTIONAL REGULATOR GALS"/>
    <property type="match status" value="1"/>
</dbReference>
<dbReference type="InterPro" id="IPR028082">
    <property type="entry name" value="Peripla_BP_I"/>
</dbReference>
<sequence length="339" mass="38488">MKISIRTISEISGFSPATVSNALNHKKGVNKETADAIFKIANELGYVNETKITRIKLVIYKRNGLIIDDSPFFAQLLEGVEMECRESGYEMMICNLDRRSDFYEQRLEELLNDKTTALIILGTEANDEDFEQYKESKCPLVILDSWCTSMEFNGILINSEDSAKNAVEYLIKKGHREIGYLRGRFRIKAFTARASGYSRALHKHGINTDEQCVVTLSTSMDGAYSDMISFLEQRPKLPTAFFSDDDMIALGAMKALQDKGYRIPEDVSIIGFDDLSSSEISTPRLTTIRVFKQEMGRMAVRRLIDVMKHGDFIKSKIQISTEFIERDSVKDLTKSKKQS</sequence>
<dbReference type="InterPro" id="IPR000843">
    <property type="entry name" value="HTH_LacI"/>
</dbReference>
<name>A0A1D3TYC0_9FIRM</name>
<dbReference type="Gene3D" id="3.40.50.2300">
    <property type="match status" value="2"/>
</dbReference>
<dbReference type="SUPFAM" id="SSF47413">
    <property type="entry name" value="lambda repressor-like DNA-binding domains"/>
    <property type="match status" value="1"/>
</dbReference>
<dbReference type="Gene3D" id="1.10.260.40">
    <property type="entry name" value="lambda repressor-like DNA-binding domains"/>
    <property type="match status" value="1"/>
</dbReference>
<dbReference type="RefSeq" id="WP_091236776.1">
    <property type="nucleotide sequence ID" value="NZ_FMKA01000040.1"/>
</dbReference>
<dbReference type="SMART" id="SM00354">
    <property type="entry name" value="HTH_LACI"/>
    <property type="match status" value="1"/>
</dbReference>
<keyword evidence="3" id="KW-0804">Transcription</keyword>
<dbReference type="CDD" id="cd01392">
    <property type="entry name" value="HTH_LacI"/>
    <property type="match status" value="1"/>
</dbReference>
<dbReference type="PROSITE" id="PS50932">
    <property type="entry name" value="HTH_LACI_2"/>
    <property type="match status" value="1"/>
</dbReference>
<dbReference type="InterPro" id="IPR046335">
    <property type="entry name" value="LacI/GalR-like_sensor"/>
</dbReference>
<evidence type="ECO:0000313" key="6">
    <source>
        <dbReference type="Proteomes" id="UP000199315"/>
    </source>
</evidence>
<keyword evidence="1" id="KW-0805">Transcription regulation</keyword>
<evidence type="ECO:0000313" key="5">
    <source>
        <dbReference type="EMBL" id="SCP99416.1"/>
    </source>
</evidence>
<dbReference type="Pfam" id="PF00356">
    <property type="entry name" value="LacI"/>
    <property type="match status" value="1"/>
</dbReference>
<proteinExistence type="predicted"/>
<dbReference type="Proteomes" id="UP000199315">
    <property type="component" value="Unassembled WGS sequence"/>
</dbReference>
<dbReference type="EMBL" id="FMKA01000040">
    <property type="protein sequence ID" value="SCP99416.1"/>
    <property type="molecule type" value="Genomic_DNA"/>
</dbReference>
<dbReference type="SUPFAM" id="SSF53822">
    <property type="entry name" value="Periplasmic binding protein-like I"/>
    <property type="match status" value="1"/>
</dbReference>